<dbReference type="Proteomes" id="UP000002494">
    <property type="component" value="Chromosome 8"/>
</dbReference>
<sequence length="28" mass="3020">MGKHILLLPLVLSLLMSSLQDSCGHEPS</sequence>
<evidence type="ECO:0000313" key="2">
    <source>
        <dbReference type="EMBL" id="AAK61874.1"/>
    </source>
</evidence>
<evidence type="ECO:0000313" key="3">
    <source>
        <dbReference type="Ensembl" id="ENSRNOP00000101930.1"/>
    </source>
</evidence>
<dbReference type="AlphaFoldDB" id="Q91XP0"/>
<reference evidence="2" key="1">
    <citation type="submission" date="2001-04" db="EMBL/GenBank/DDBJ databases">
        <title>Identification of a liver specific cDNA clone chaperoning the differential assembly of ribonucleoprotein complexes at the 3'UTR of the mRNAs of oxidative phosphorylation.</title>
        <authorList>
            <person name="Ugalde C."/>
            <person name="Di Liegro C.M."/>
            <person name="Ricart J."/>
            <person name="Cuezva J.M."/>
        </authorList>
    </citation>
    <scope>NUCLEOTIDE SEQUENCE</scope>
    <source>
        <strain evidence="2">Sprague-Dawley</strain>
        <tissue evidence="2">Liver</tissue>
    </source>
</reference>
<keyword evidence="4" id="KW-1185">Reference proteome</keyword>
<accession>Q91XP0</accession>
<name>Q91XP0_RAT</name>
<reference evidence="3" key="4">
    <citation type="submission" date="2025-05" db="UniProtKB">
        <authorList>
            <consortium name="Ensembl"/>
        </authorList>
    </citation>
    <scope>IDENTIFICATION</scope>
    <source>
        <strain evidence="3">Brown Norway</strain>
    </source>
</reference>
<reference evidence="3" key="2">
    <citation type="journal article" date="2004" name="Nature">
        <title>Genome sequence of the Brown Norway rat yields insights into mammalian evolution.</title>
        <authorList>
            <consortium name="Rat Genome Sequencing Project Consortium"/>
            <person name="Gibbs R.A."/>
            <person name="Weinstock G.M."/>
            <person name="Metzker M.L."/>
            <person name="Muzny D.M."/>
            <person name="Sodergren E.J."/>
            <person name="Scherer S."/>
            <person name="Scott G."/>
            <person name="Steffen D."/>
            <person name="Worley K.C."/>
            <person name="Burch P.E."/>
            <person name="Okwuonu G."/>
            <person name="Hines S."/>
            <person name="Lewis L."/>
            <person name="Deramo C."/>
            <person name="Delgado O."/>
            <person name="Dugan-Rocha S."/>
            <person name="Miner G."/>
            <person name="Morgan M."/>
            <person name="Hawes A."/>
            <person name="Gill R."/>
            <person name="Holt R.A."/>
            <person name="Adams M.D."/>
            <person name="Amanatides P.G."/>
            <person name="Baden-Tillson H."/>
            <person name="Barnstead M."/>
            <person name="Chin S."/>
            <person name="Evans C.A."/>
            <person name="Ferriera S."/>
            <person name="Fosler C."/>
            <person name="Glodek A."/>
            <person name="Gu Z."/>
            <person name="Jennings D."/>
            <person name="Kraft C.L."/>
            <person name="Nguyen T."/>
            <person name="Pfannkoch C.M."/>
            <person name="Sitter C."/>
            <person name="Sutton G.G."/>
            <person name="Venter J.C."/>
            <person name="Woodage T."/>
            <person name="Smith D."/>
            <person name="Lee H.-M."/>
            <person name="Gustafson E."/>
            <person name="Cahill P."/>
            <person name="Kana A."/>
            <person name="Doucette-Stamm L."/>
            <person name="Weinstock K."/>
            <person name="Fechtel K."/>
            <person name="Weiss R.B."/>
            <person name="Dunn D.M."/>
            <person name="Green E.D."/>
            <person name="Blakesley R.W."/>
            <person name="Bouffard G.G."/>
            <person name="De Jong P.J."/>
            <person name="Osoegawa K."/>
            <person name="Zhu B."/>
            <person name="Marra M."/>
            <person name="Schein J."/>
            <person name="Bosdet I."/>
            <person name="Fjell C."/>
            <person name="Jones S."/>
            <person name="Krzywinski M."/>
            <person name="Mathewson C."/>
            <person name="Siddiqui A."/>
            <person name="Wye N."/>
            <person name="McPherson J."/>
            <person name="Zhao S."/>
            <person name="Fraser C.M."/>
            <person name="Shetty J."/>
            <person name="Shatsman S."/>
            <person name="Geer K."/>
            <person name="Chen Y."/>
            <person name="Abramzon S."/>
            <person name="Nierman W.C."/>
            <person name="Havlak P.H."/>
            <person name="Chen R."/>
            <person name="Durbin K.J."/>
            <person name="Egan A."/>
            <person name="Ren Y."/>
            <person name="Song X.-Z."/>
            <person name="Li B."/>
            <person name="Liu Y."/>
            <person name="Qin X."/>
            <person name="Cawley S."/>
            <person name="Cooney A.J."/>
            <person name="D'Souza L.M."/>
            <person name="Martin K."/>
            <person name="Wu J.Q."/>
            <person name="Gonzalez-Garay M.L."/>
            <person name="Jackson A.R."/>
            <person name="Kalafus K.J."/>
            <person name="McLeod M.P."/>
            <person name="Milosavljevic A."/>
            <person name="Virk D."/>
            <person name="Volkov A."/>
            <person name="Wheeler D.A."/>
            <person name="Zhang Z."/>
            <person name="Bailey J.A."/>
            <person name="Eichler E.E."/>
            <person name="Tuzun E."/>
            <person name="Birney E."/>
            <person name="Mongin E."/>
            <person name="Ureta-Vidal A."/>
            <person name="Woodwark C."/>
            <person name="Zdobnov E."/>
            <person name="Bork P."/>
            <person name="Suyama M."/>
            <person name="Torrents D."/>
            <person name="Alexandersson M."/>
            <person name="Trask B.J."/>
            <person name="Young J.M."/>
            <person name="Huang H."/>
            <person name="Wang H."/>
            <person name="Xing H."/>
            <person name="Daniels S."/>
            <person name="Gietzen D."/>
            <person name="Schmidt J."/>
            <person name="Stevens K."/>
            <person name="Vitt U."/>
            <person name="Wingrove J."/>
            <person name="Camara F."/>
            <person name="Mar Alba M."/>
            <person name="Abril J.F."/>
            <person name="Guigo R."/>
            <person name="Smit A."/>
            <person name="Dubchak I."/>
            <person name="Rubin E.M."/>
            <person name="Couronne O."/>
            <person name="Poliakov A."/>
            <person name="Huebner N."/>
            <person name="Ganten D."/>
            <person name="Goesele C."/>
            <person name="Hummel O."/>
            <person name="Kreitler T."/>
            <person name="Lee Y.-A."/>
            <person name="Monti J."/>
            <person name="Schulz H."/>
            <person name="Zimdahl H."/>
            <person name="Himmelbauer H."/>
            <person name="Lehrach H."/>
            <person name="Jacob H.J."/>
            <person name="Bromberg S."/>
            <person name="Gullings-Handley J."/>
            <person name="Jensen-Seaman M.I."/>
            <person name="Kwitek A.E."/>
            <person name="Lazar J."/>
            <person name="Pasko D."/>
            <person name="Tonellato P.J."/>
            <person name="Twigger S."/>
            <person name="Ponting C.P."/>
            <person name="Duarte J.M."/>
            <person name="Rice S."/>
            <person name="Goodstadt L."/>
            <person name="Beatson S.A."/>
            <person name="Emes R.D."/>
            <person name="Winter E.E."/>
            <person name="Webber C."/>
            <person name="Brandt P."/>
            <person name="Nyakatura G."/>
            <person name="Adetobi M."/>
            <person name="Chiaromonte F."/>
            <person name="Elnitski L."/>
            <person name="Eswara P."/>
            <person name="Hardison R.C."/>
            <person name="Hou M."/>
            <person name="Kolbe D."/>
            <person name="Makova K."/>
            <person name="Miller W."/>
            <person name="Nekrutenko A."/>
            <person name="Riemer C."/>
            <person name="Schwartz S."/>
            <person name="Taylor J."/>
            <person name="Yang S."/>
            <person name="Zhang Y."/>
            <person name="Lindpaintner K."/>
            <person name="Andrews T.D."/>
            <person name="Caccamo M."/>
            <person name="Clamp M."/>
            <person name="Clarke L."/>
            <person name="Curwen V."/>
            <person name="Durbin R.M."/>
            <person name="Eyras E."/>
            <person name="Searle S.M."/>
            <person name="Cooper G.M."/>
            <person name="Batzoglou S."/>
            <person name="Brudno M."/>
            <person name="Sidow A."/>
            <person name="Stone E.A."/>
            <person name="Payseur B.A."/>
            <person name="Bourque G."/>
            <person name="Lopez-Otin C."/>
            <person name="Puente X.S."/>
            <person name="Chakrabarti K."/>
            <person name="Chatterji S."/>
            <person name="Dewey C."/>
            <person name="Pachter L."/>
            <person name="Bray N."/>
            <person name="Yap V.B."/>
            <person name="Caspi A."/>
            <person name="Tesler G."/>
            <person name="Pevzner P.A."/>
            <person name="Haussler D."/>
            <person name="Roskin K.M."/>
            <person name="Baertsch R."/>
            <person name="Clawson H."/>
            <person name="Furey T.S."/>
            <person name="Hinrichs A.S."/>
            <person name="Karolchik D."/>
            <person name="Kent W.J."/>
            <person name="Rosenbloom K.R."/>
            <person name="Trumbower H."/>
            <person name="Weirauch M."/>
            <person name="Cooper D.N."/>
            <person name="Stenson P.D."/>
            <person name="Ma B."/>
            <person name="Brent M."/>
            <person name="Arumugam M."/>
            <person name="Shteynberg D."/>
            <person name="Copley R.R."/>
            <person name="Taylor M.S."/>
            <person name="Riethman H."/>
            <person name="Mudunuri U."/>
            <person name="Peterson J."/>
            <person name="Guyer M."/>
            <person name="Felsenfeld A."/>
            <person name="Old S."/>
            <person name="Mockrin S."/>
            <person name="Collins F.S."/>
        </authorList>
    </citation>
    <scope>NUCLEOTIDE SEQUENCE [LARGE SCALE GENOMIC DNA]</scope>
    <source>
        <strain evidence="3">Brown Norway</strain>
    </source>
</reference>
<feature type="chain" id="PRO_5004319558" evidence="1">
    <location>
        <begin position="25"/>
        <end position="28"/>
    </location>
</feature>
<feature type="signal peptide" evidence="1">
    <location>
        <begin position="1"/>
        <end position="24"/>
    </location>
</feature>
<evidence type="ECO:0000256" key="1">
    <source>
        <dbReference type="SAM" id="SignalP"/>
    </source>
</evidence>
<protein>
    <submittedName>
        <fullName evidence="2">3' non-translated beta-F1-ATPase mRNA-binding protein</fullName>
    </submittedName>
</protein>
<proteinExistence type="evidence at transcript level"/>
<keyword evidence="1" id="KW-0732">Signal</keyword>
<dbReference type="EMBL" id="AF368860">
    <property type="protein sequence ID" value="AAK61874.1"/>
    <property type="molecule type" value="mRNA"/>
</dbReference>
<evidence type="ECO:0000313" key="4">
    <source>
        <dbReference type="Proteomes" id="UP000002494"/>
    </source>
</evidence>
<reference evidence="4" key="3">
    <citation type="submission" date="2024-01" db="EMBL/GenBank/DDBJ databases">
        <title>GRCr8: a new rat reference genome assembly contstructed from accurate long reads and long range scaffolding.</title>
        <authorList>
            <person name="Doris P.A."/>
            <person name="Kalbfleisch T."/>
            <person name="Li K."/>
            <person name="Howe K."/>
            <person name="Wood J."/>
        </authorList>
    </citation>
    <scope>NUCLEOTIDE SEQUENCE [LARGE SCALE GENOMIC DNA]</scope>
    <source>
        <strain evidence="4">Brown Norway</strain>
    </source>
</reference>
<dbReference type="Ensembl" id="ENSRNOT00000125909.1">
    <property type="protein sequence ID" value="ENSRNOP00000101930.1"/>
    <property type="gene ID" value="ENSRNOG00000089815.1"/>
</dbReference>
<organism evidence="2">
    <name type="scientific">Rattus norvegicus</name>
    <name type="common">Rat</name>
    <dbReference type="NCBI Taxonomy" id="10116"/>
    <lineage>
        <taxon>Eukaryota</taxon>
        <taxon>Metazoa</taxon>
        <taxon>Chordata</taxon>
        <taxon>Craniata</taxon>
        <taxon>Vertebrata</taxon>
        <taxon>Euteleostomi</taxon>
        <taxon>Mammalia</taxon>
        <taxon>Eutheria</taxon>
        <taxon>Euarchontoglires</taxon>
        <taxon>Glires</taxon>
        <taxon>Rodentia</taxon>
        <taxon>Myomorpha</taxon>
        <taxon>Muroidea</taxon>
        <taxon>Muridae</taxon>
        <taxon>Murinae</taxon>
        <taxon>Rattus</taxon>
    </lineage>
</organism>